<proteinExistence type="predicted"/>
<dbReference type="AlphaFoldDB" id="A0A0A8ZGG2"/>
<sequence>MYISHSHIVASQLLDIFPLFVNSSKVPIKIDS</sequence>
<evidence type="ECO:0000313" key="1">
    <source>
        <dbReference type="EMBL" id="JAD36758.1"/>
    </source>
</evidence>
<reference evidence="1" key="1">
    <citation type="submission" date="2014-09" db="EMBL/GenBank/DDBJ databases">
        <authorList>
            <person name="Magalhaes I.L.F."/>
            <person name="Oliveira U."/>
            <person name="Santos F.R."/>
            <person name="Vidigal T.H.D.A."/>
            <person name="Brescovit A.D."/>
            <person name="Santos A.J."/>
        </authorList>
    </citation>
    <scope>NUCLEOTIDE SEQUENCE</scope>
    <source>
        <tissue evidence="1">Shoot tissue taken approximately 20 cm above the soil surface</tissue>
    </source>
</reference>
<organism evidence="1">
    <name type="scientific">Arundo donax</name>
    <name type="common">Giant reed</name>
    <name type="synonym">Donax arundinaceus</name>
    <dbReference type="NCBI Taxonomy" id="35708"/>
    <lineage>
        <taxon>Eukaryota</taxon>
        <taxon>Viridiplantae</taxon>
        <taxon>Streptophyta</taxon>
        <taxon>Embryophyta</taxon>
        <taxon>Tracheophyta</taxon>
        <taxon>Spermatophyta</taxon>
        <taxon>Magnoliopsida</taxon>
        <taxon>Liliopsida</taxon>
        <taxon>Poales</taxon>
        <taxon>Poaceae</taxon>
        <taxon>PACMAD clade</taxon>
        <taxon>Arundinoideae</taxon>
        <taxon>Arundineae</taxon>
        <taxon>Arundo</taxon>
    </lineage>
</organism>
<reference evidence="1" key="2">
    <citation type="journal article" date="2015" name="Data Brief">
        <title>Shoot transcriptome of the giant reed, Arundo donax.</title>
        <authorList>
            <person name="Barrero R.A."/>
            <person name="Guerrero F.D."/>
            <person name="Moolhuijzen P."/>
            <person name="Goolsby J.A."/>
            <person name="Tidwell J."/>
            <person name="Bellgard S.E."/>
            <person name="Bellgard M.I."/>
        </authorList>
    </citation>
    <scope>NUCLEOTIDE SEQUENCE</scope>
    <source>
        <tissue evidence="1">Shoot tissue taken approximately 20 cm above the soil surface</tissue>
    </source>
</reference>
<name>A0A0A8ZGG2_ARUDO</name>
<dbReference type="EMBL" id="GBRH01261137">
    <property type="protein sequence ID" value="JAD36758.1"/>
    <property type="molecule type" value="Transcribed_RNA"/>
</dbReference>
<accession>A0A0A8ZGG2</accession>
<protein>
    <submittedName>
        <fullName evidence="1">Uncharacterized protein</fullName>
    </submittedName>
</protein>